<evidence type="ECO:0000256" key="5">
    <source>
        <dbReference type="PROSITE-ProRule" id="PRU10072"/>
    </source>
</evidence>
<keyword evidence="3" id="KW-0378">Hydrolase</keyword>
<proteinExistence type="inferred from homology"/>
<dbReference type="InterPro" id="IPR002043">
    <property type="entry name" value="UDG_fam1"/>
</dbReference>
<dbReference type="InterPro" id="IPR005122">
    <property type="entry name" value="Uracil-DNA_glycosylase-like"/>
</dbReference>
<evidence type="ECO:0000259" key="6">
    <source>
        <dbReference type="Pfam" id="PF03167"/>
    </source>
</evidence>
<comment type="similarity">
    <text evidence="1">Belongs to the uracil-DNA glycosylase (UDG) superfamily. UNG family.</text>
</comment>
<dbReference type="CDD" id="cd10027">
    <property type="entry name" value="UDG-F1-like"/>
    <property type="match status" value="1"/>
</dbReference>
<evidence type="ECO:0000256" key="4">
    <source>
        <dbReference type="ARBA" id="ARBA00023204"/>
    </source>
</evidence>
<accession>A0ABM7NS82</accession>
<dbReference type="PANTHER" id="PTHR11264">
    <property type="entry name" value="URACIL-DNA GLYCOSYLASE"/>
    <property type="match status" value="1"/>
</dbReference>
<feature type="domain" description="Uracil-DNA glycosylase-like" evidence="6">
    <location>
        <begin position="152"/>
        <end position="302"/>
    </location>
</feature>
<dbReference type="Pfam" id="PF03167">
    <property type="entry name" value="UDG"/>
    <property type="match status" value="1"/>
</dbReference>
<dbReference type="InterPro" id="IPR036895">
    <property type="entry name" value="Uracil-DNA_glycosylase-like_sf"/>
</dbReference>
<evidence type="ECO:0000313" key="8">
    <source>
        <dbReference type="Proteomes" id="UP001321479"/>
    </source>
</evidence>
<organism evidence="7 8">
    <name type="scientific">Cotonvirus japonicus</name>
    <dbReference type="NCBI Taxonomy" id="2811091"/>
    <lineage>
        <taxon>Viruses</taxon>
        <taxon>Varidnaviria</taxon>
        <taxon>Bamfordvirae</taxon>
        <taxon>Nucleocytoviricota</taxon>
        <taxon>Megaviricetes</taxon>
        <taxon>Imitervirales</taxon>
        <taxon>Mimiviridae</taxon>
        <taxon>Megamimivirinae</taxon>
        <taxon>Cotonvirus</taxon>
        <taxon>Cotonvirus japonicum</taxon>
    </lineage>
</organism>
<dbReference type="GeneID" id="80558206"/>
<reference evidence="7 8" key="1">
    <citation type="submission" date="2021-02" db="EMBL/GenBank/DDBJ databases">
        <title>Cotonvirus japonicus, which uses Golgi apparatus of host cells for its virion factory, phylogenetically links tailed tupanvirus and icosahedral mimivirus.</title>
        <authorList>
            <person name="Takahashi H."/>
            <person name="Fukaya S."/>
            <person name="Song C."/>
            <person name="Murata K."/>
            <person name="Takemura M."/>
        </authorList>
    </citation>
    <scope>NUCLEOTIDE SEQUENCE [LARGE SCALE GENOMIC DNA]</scope>
</reference>
<protein>
    <submittedName>
        <fullName evidence="7">Uracil-DNA glycosylase</fullName>
    </submittedName>
</protein>
<dbReference type="PROSITE" id="PS00130">
    <property type="entry name" value="U_DNA_GLYCOSYLASE"/>
    <property type="match status" value="1"/>
</dbReference>
<evidence type="ECO:0000313" key="7">
    <source>
        <dbReference type="EMBL" id="BCS83001.1"/>
    </source>
</evidence>
<keyword evidence="2" id="KW-0227">DNA damage</keyword>
<dbReference type="RefSeq" id="YP_010841609.1">
    <property type="nucleotide sequence ID" value="NC_079139.1"/>
</dbReference>
<keyword evidence="4" id="KW-0234">DNA repair</keyword>
<evidence type="ECO:0000256" key="2">
    <source>
        <dbReference type="ARBA" id="ARBA00022763"/>
    </source>
</evidence>
<keyword evidence="8" id="KW-1185">Reference proteome</keyword>
<dbReference type="PANTHER" id="PTHR11264:SF8">
    <property type="entry name" value="URACIL-DNA GLYCOSYLASE-LIKE DOMAIN-CONTAINING PROTEIN"/>
    <property type="match status" value="1"/>
</dbReference>
<dbReference type="Gene3D" id="3.40.470.10">
    <property type="entry name" value="Uracil-DNA glycosylase-like domain"/>
    <property type="match status" value="1"/>
</dbReference>
<dbReference type="Proteomes" id="UP001321479">
    <property type="component" value="Segment"/>
</dbReference>
<dbReference type="EMBL" id="AP024483">
    <property type="protein sequence ID" value="BCS83001.1"/>
    <property type="molecule type" value="Genomic_DNA"/>
</dbReference>
<dbReference type="SUPFAM" id="SSF52141">
    <property type="entry name" value="Uracil-DNA glycosylase-like"/>
    <property type="match status" value="1"/>
</dbReference>
<evidence type="ECO:0000256" key="3">
    <source>
        <dbReference type="ARBA" id="ARBA00022801"/>
    </source>
</evidence>
<sequence length="346" mass="39328">MSQSNKSLKNETIISEKSIFSSDESDSSSESDSEIKFMDEEDFNIEKNLPKKKPIVKKIMVKKITGNRSILSHILIDAKNYNFKTWQECFTDNKVVLRSLVSNTNWDDFFDSIENTKWFIKLQKDLSCIVKKNKTIVPFPELLFNSLNALSPDKIKVVILGQDPYPGVCNTNNQAPHAMGCSFSAPYNCSTPKSLINIFKNALKYGHIRKMPENGCLASWIFQGCFMINSAFTTVLGNSKVHSSTWKEFTKELLNYIVSKCQDLVFVLWGADAHSLCKEINPEKHCLITSSHPSPYSADGSLNGEEYGSSKNKKNVSYPAFNNQDHFGKVNNYLKSKNKKQIFWDF</sequence>
<feature type="active site" description="Proton acceptor" evidence="5">
    <location>
        <position position="163"/>
    </location>
</feature>
<evidence type="ECO:0000256" key="1">
    <source>
        <dbReference type="ARBA" id="ARBA00008184"/>
    </source>
</evidence>
<name>A0ABM7NS82_9VIRU</name>
<dbReference type="InterPro" id="IPR018085">
    <property type="entry name" value="Ura-DNA_Glyclase_AS"/>
</dbReference>